<sequence length="157" mass="17642">MAAIKKVKQDILDYFAKNNAGVGHSFNARGFGFTVMLSYTQSEKEVVLSAMEELASEELVEERNGSHFLTQAGYDRIYGTGFEHVQRDILDFFAKNGARVSDSFNARAFMHTTMLHYTPEERHAVVPAMQELVGAGLVEERNGSHFLTQAGFDHIYE</sequence>
<proteinExistence type="predicted"/>
<gene>
    <name evidence="1" type="ORF">ACFPTO_08045</name>
</gene>
<keyword evidence="2" id="KW-1185">Reference proteome</keyword>
<name>A0ABW0J6Y0_9BURK</name>
<dbReference type="EMBL" id="JBHSMP010000010">
    <property type="protein sequence ID" value="MFC5428752.1"/>
    <property type="molecule type" value="Genomic_DNA"/>
</dbReference>
<organism evidence="1 2">
    <name type="scientific">Paraburkholderia denitrificans</name>
    <dbReference type="NCBI Taxonomy" id="694025"/>
    <lineage>
        <taxon>Bacteria</taxon>
        <taxon>Pseudomonadati</taxon>
        <taxon>Pseudomonadota</taxon>
        <taxon>Betaproteobacteria</taxon>
        <taxon>Burkholderiales</taxon>
        <taxon>Burkholderiaceae</taxon>
        <taxon>Paraburkholderia</taxon>
    </lineage>
</organism>
<comment type="caution">
    <text evidence="1">The sequence shown here is derived from an EMBL/GenBank/DDBJ whole genome shotgun (WGS) entry which is preliminary data.</text>
</comment>
<dbReference type="RefSeq" id="WP_377710680.1">
    <property type="nucleotide sequence ID" value="NZ_JBHSMP010000010.1"/>
</dbReference>
<dbReference type="Proteomes" id="UP001596103">
    <property type="component" value="Unassembled WGS sequence"/>
</dbReference>
<accession>A0ABW0J6Y0</accession>
<reference evidence="2" key="1">
    <citation type="journal article" date="2019" name="Int. J. Syst. Evol. Microbiol.">
        <title>The Global Catalogue of Microorganisms (GCM) 10K type strain sequencing project: providing services to taxonomists for standard genome sequencing and annotation.</title>
        <authorList>
            <consortium name="The Broad Institute Genomics Platform"/>
            <consortium name="The Broad Institute Genome Sequencing Center for Infectious Disease"/>
            <person name="Wu L."/>
            <person name="Ma J."/>
        </authorList>
    </citation>
    <scope>NUCLEOTIDE SEQUENCE [LARGE SCALE GENOMIC DNA]</scope>
    <source>
        <strain evidence="2">CCUG 56042</strain>
    </source>
</reference>
<protein>
    <submittedName>
        <fullName evidence="1">Uncharacterized protein</fullName>
    </submittedName>
</protein>
<evidence type="ECO:0000313" key="2">
    <source>
        <dbReference type="Proteomes" id="UP001596103"/>
    </source>
</evidence>
<evidence type="ECO:0000313" key="1">
    <source>
        <dbReference type="EMBL" id="MFC5428752.1"/>
    </source>
</evidence>